<dbReference type="EMBL" id="WVUH01000013">
    <property type="protein sequence ID" value="MBO4205074.1"/>
    <property type="molecule type" value="Genomic_DNA"/>
</dbReference>
<evidence type="ECO:0000313" key="2">
    <source>
        <dbReference type="Proteomes" id="UP000823521"/>
    </source>
</evidence>
<reference evidence="1 2" key="1">
    <citation type="submission" date="2019-12" db="EMBL/GenBank/DDBJ databases">
        <title>Whole genome sequencing of endophytic Actinobacterium Micromonospora sp. MPMI6T.</title>
        <authorList>
            <person name="Evv R."/>
            <person name="Podile A.R."/>
        </authorList>
    </citation>
    <scope>NUCLEOTIDE SEQUENCE [LARGE SCALE GENOMIC DNA]</scope>
    <source>
        <strain evidence="1 2">MPMI6</strain>
    </source>
</reference>
<organism evidence="1 2">
    <name type="scientific">Micromonospora echinofusca</name>
    <dbReference type="NCBI Taxonomy" id="47858"/>
    <lineage>
        <taxon>Bacteria</taxon>
        <taxon>Bacillati</taxon>
        <taxon>Actinomycetota</taxon>
        <taxon>Actinomycetes</taxon>
        <taxon>Micromonosporales</taxon>
        <taxon>Micromonosporaceae</taxon>
        <taxon>Micromonospora</taxon>
    </lineage>
</organism>
<evidence type="ECO:0000313" key="1">
    <source>
        <dbReference type="EMBL" id="MBO4205074.1"/>
    </source>
</evidence>
<proteinExistence type="predicted"/>
<sequence>MEVPDGLVLALAFLGMACLPIVVAMVLCVDELIDRIVCGFADWREDRRERRTISHLDRAVEADSLTRDYDLTEFDRTDRLSIERIAADLRTLGGHRIGLRSRAVLWDPAVLAAYDERLRQASRCLGITEHLAELEGVDREIERIRVEGELHAAGLALPAARGVRGQHQR</sequence>
<dbReference type="Proteomes" id="UP000823521">
    <property type="component" value="Unassembled WGS sequence"/>
</dbReference>
<accession>A0ABS3VKK8</accession>
<keyword evidence="2" id="KW-1185">Reference proteome</keyword>
<gene>
    <name evidence="1" type="ORF">GSF22_03480</name>
</gene>
<name>A0ABS3VKK8_MICEH</name>
<protein>
    <submittedName>
        <fullName evidence="1">Uncharacterized protein</fullName>
    </submittedName>
</protein>
<comment type="caution">
    <text evidence="1">The sequence shown here is derived from an EMBL/GenBank/DDBJ whole genome shotgun (WGS) entry which is preliminary data.</text>
</comment>